<evidence type="ECO:0000313" key="2">
    <source>
        <dbReference type="Proteomes" id="UP001356095"/>
    </source>
</evidence>
<gene>
    <name evidence="1" type="ORF">Q8791_16480</name>
</gene>
<name>A0ABU7K9A1_9ACTN</name>
<dbReference type="EMBL" id="JAUZMY010000015">
    <property type="protein sequence ID" value="MEE2038821.1"/>
    <property type="molecule type" value="Genomic_DNA"/>
</dbReference>
<proteinExistence type="predicted"/>
<accession>A0ABU7K9A1</accession>
<sequence length="104" mass="11121">MWIAVASAVSVLYACFQMPLPCGAWNRGEATRCRNNSSGLLPGCHIEQHRWQTAKLMLRSGGWGELRDKIFASWRRALPAVISAATIVSGVAAVAQLAVAVAVA</sequence>
<dbReference type="RefSeq" id="WP_330092599.1">
    <property type="nucleotide sequence ID" value="NZ_JAUZMY010000015.1"/>
</dbReference>
<protein>
    <submittedName>
        <fullName evidence="1">Uncharacterized protein</fullName>
    </submittedName>
</protein>
<comment type="caution">
    <text evidence="1">The sequence shown here is derived from an EMBL/GenBank/DDBJ whole genome shotgun (WGS) entry which is preliminary data.</text>
</comment>
<dbReference type="Proteomes" id="UP001356095">
    <property type="component" value="Unassembled WGS sequence"/>
</dbReference>
<evidence type="ECO:0000313" key="1">
    <source>
        <dbReference type="EMBL" id="MEE2038821.1"/>
    </source>
</evidence>
<keyword evidence="2" id="KW-1185">Reference proteome</keyword>
<reference evidence="1 2" key="1">
    <citation type="submission" date="2023-08" db="EMBL/GenBank/DDBJ databases">
        <authorList>
            <person name="Girao M."/>
            <person name="Carvalho M.F."/>
        </authorList>
    </citation>
    <scope>NUCLEOTIDE SEQUENCE [LARGE SCALE GENOMIC DNA]</scope>
    <source>
        <strain evidence="1 2">CT-R113</strain>
    </source>
</reference>
<organism evidence="1 2">
    <name type="scientific">Nocardiopsis codii</name>
    <dbReference type="NCBI Taxonomy" id="3065942"/>
    <lineage>
        <taxon>Bacteria</taxon>
        <taxon>Bacillati</taxon>
        <taxon>Actinomycetota</taxon>
        <taxon>Actinomycetes</taxon>
        <taxon>Streptosporangiales</taxon>
        <taxon>Nocardiopsidaceae</taxon>
        <taxon>Nocardiopsis</taxon>
    </lineage>
</organism>